<evidence type="ECO:0000256" key="1">
    <source>
        <dbReference type="ARBA" id="ARBA00005005"/>
    </source>
</evidence>
<dbReference type="SUPFAM" id="SSF52096">
    <property type="entry name" value="ClpP/crotonase"/>
    <property type="match status" value="1"/>
</dbReference>
<evidence type="ECO:0000256" key="4">
    <source>
        <dbReference type="ARBA" id="ARBA00023098"/>
    </source>
</evidence>
<proteinExistence type="inferred from homology"/>
<dbReference type="Gene3D" id="3.90.226.10">
    <property type="entry name" value="2-enoyl-CoA Hydratase, Chain A, domain 1"/>
    <property type="match status" value="1"/>
</dbReference>
<dbReference type="PANTHER" id="PTHR43149">
    <property type="entry name" value="ENOYL-COA HYDRATASE"/>
    <property type="match status" value="1"/>
</dbReference>
<accession>A0A6M4B087</accession>
<dbReference type="InterPro" id="IPR001753">
    <property type="entry name" value="Enoyl-CoA_hydra/iso"/>
</dbReference>
<sequence length="260" mass="28086">MEDGIADVRMIRTDKMNALDPHMFAGLAAAIEYLGSLPGLRVVVLSGEGRAFCAGLDMESMASGGSDPSRKLTDRSHGIANHPQHVCWGWRELPVPVIAAAHGVALGGGFQVLSGADIRFVHPDTKLAILELKWGLVPDMAGLPLWRGIVRDDVLRELSYTARIFTGEEGKALGFVTHVSADPLAEAMALAREIAGKNPDAIRGMKRLANVAQFESAEALLMAESVEQDAIIRTPNQREAVMSVFEKRTPVYVDPVPLKQ</sequence>
<dbReference type="PANTHER" id="PTHR43149:SF1">
    <property type="entry name" value="DELTA(3,5)-DELTA(2,4)-DIENOYL-COA ISOMERASE, MITOCHONDRIAL"/>
    <property type="match status" value="1"/>
</dbReference>
<keyword evidence="4" id="KW-0443">Lipid metabolism</keyword>
<organism evidence="6 7">
    <name type="scientific">Sphingomonas lacunae</name>
    <dbReference type="NCBI Taxonomy" id="2698828"/>
    <lineage>
        <taxon>Bacteria</taxon>
        <taxon>Pseudomonadati</taxon>
        <taxon>Pseudomonadota</taxon>
        <taxon>Alphaproteobacteria</taxon>
        <taxon>Sphingomonadales</taxon>
        <taxon>Sphingomonadaceae</taxon>
        <taxon>Sphingomonas</taxon>
    </lineage>
</organism>
<comment type="similarity">
    <text evidence="2">Belongs to the enoyl-CoA hydratase/isomerase family.</text>
</comment>
<dbReference type="NCBIfam" id="NF005699">
    <property type="entry name" value="PRK07509.1"/>
    <property type="match status" value="1"/>
</dbReference>
<dbReference type="EMBL" id="CP053015">
    <property type="protein sequence ID" value="QJQ33799.1"/>
    <property type="molecule type" value="Genomic_DNA"/>
</dbReference>
<keyword evidence="7" id="KW-1185">Reference proteome</keyword>
<dbReference type="InterPro" id="IPR014748">
    <property type="entry name" value="Enoyl-CoA_hydra_C"/>
</dbReference>
<dbReference type="Gene3D" id="1.10.12.10">
    <property type="entry name" value="Lyase 2-enoyl-coa Hydratase, Chain A, domain 2"/>
    <property type="match status" value="1"/>
</dbReference>
<evidence type="ECO:0000256" key="2">
    <source>
        <dbReference type="ARBA" id="ARBA00005254"/>
    </source>
</evidence>
<keyword evidence="3" id="KW-0276">Fatty acid metabolism</keyword>
<comment type="pathway">
    <text evidence="1">Lipid metabolism; fatty acid beta-oxidation.</text>
</comment>
<evidence type="ECO:0000256" key="3">
    <source>
        <dbReference type="ARBA" id="ARBA00022832"/>
    </source>
</evidence>
<keyword evidence="5" id="KW-0413">Isomerase</keyword>
<evidence type="ECO:0000313" key="7">
    <source>
        <dbReference type="Proteomes" id="UP000503018"/>
    </source>
</evidence>
<dbReference type="Pfam" id="PF00378">
    <property type="entry name" value="ECH_1"/>
    <property type="match status" value="1"/>
</dbReference>
<evidence type="ECO:0000256" key="5">
    <source>
        <dbReference type="ARBA" id="ARBA00023235"/>
    </source>
</evidence>
<dbReference type="InterPro" id="IPR029045">
    <property type="entry name" value="ClpP/crotonase-like_dom_sf"/>
</dbReference>
<dbReference type="CDD" id="cd06558">
    <property type="entry name" value="crotonase-like"/>
    <property type="match status" value="1"/>
</dbReference>
<reference evidence="6 7" key="1">
    <citation type="submission" date="2020-01" db="EMBL/GenBank/DDBJ databases">
        <title>Sphingomonas sp. strain CSW-10.</title>
        <authorList>
            <person name="Chen W.-M."/>
        </authorList>
    </citation>
    <scope>NUCLEOTIDE SEQUENCE [LARGE SCALE GENOMIC DNA]</scope>
    <source>
        <strain evidence="6 7">CSW-10</strain>
    </source>
</reference>
<dbReference type="AlphaFoldDB" id="A0A6M4B087"/>
<dbReference type="KEGG" id="slan:GV829_13790"/>
<gene>
    <name evidence="6" type="ORF">GV829_13790</name>
</gene>
<dbReference type="UniPathway" id="UPA00659"/>
<dbReference type="InterPro" id="IPR045002">
    <property type="entry name" value="Ech1-like"/>
</dbReference>
<dbReference type="Proteomes" id="UP000503018">
    <property type="component" value="Chromosome"/>
</dbReference>
<protein>
    <submittedName>
        <fullName evidence="6">Crotonase/enoyl-CoA hydratase family protein</fullName>
    </submittedName>
</protein>
<dbReference type="GO" id="GO:0016853">
    <property type="term" value="F:isomerase activity"/>
    <property type="evidence" value="ECO:0007669"/>
    <property type="project" value="UniProtKB-KW"/>
</dbReference>
<name>A0A6M4B087_9SPHN</name>
<evidence type="ECO:0000313" key="6">
    <source>
        <dbReference type="EMBL" id="QJQ33799.1"/>
    </source>
</evidence>
<dbReference type="GO" id="GO:0006635">
    <property type="term" value="P:fatty acid beta-oxidation"/>
    <property type="evidence" value="ECO:0007669"/>
    <property type="project" value="UniProtKB-UniPathway"/>
</dbReference>